<reference evidence="1 2" key="1">
    <citation type="journal article" date="2019" name="J Genomics">
        <title>The Draft Genome of a Hydrogen-producing Cyanobacterium, Arthrospira platensis NIES-46.</title>
        <authorList>
            <person name="Suzuki S."/>
            <person name="Yamaguchi H."/>
            <person name="Kawachi M."/>
        </authorList>
    </citation>
    <scope>NUCLEOTIDE SEQUENCE [LARGE SCALE GENOMIC DNA]</scope>
    <source>
        <strain evidence="1 2">NIES-46</strain>
    </source>
</reference>
<dbReference type="EMBL" id="BIMW01000105">
    <property type="protein sequence ID" value="GCE94726.1"/>
    <property type="molecule type" value="Genomic_DNA"/>
</dbReference>
<keyword evidence="2" id="KW-1185">Reference proteome</keyword>
<sequence length="91" mass="10028">MFTGTVNLGQSATRVAERLLELDNTTDSNDFDSAKNKHDLAEFILEYSTALDTFESTISGYTLQEAIDFVELKSGKKNGGFGGKPKSKTWE</sequence>
<organism evidence="1 2">
    <name type="scientific">Limnospira platensis NIES-46</name>
    <dbReference type="NCBI Taxonomy" id="1236695"/>
    <lineage>
        <taxon>Bacteria</taxon>
        <taxon>Bacillati</taxon>
        <taxon>Cyanobacteriota</taxon>
        <taxon>Cyanophyceae</taxon>
        <taxon>Oscillatoriophycideae</taxon>
        <taxon>Oscillatoriales</taxon>
        <taxon>Sirenicapillariaceae</taxon>
        <taxon>Limnospira</taxon>
    </lineage>
</organism>
<proteinExistence type="predicted"/>
<name>A0A5M3TA84_LIMPL</name>
<evidence type="ECO:0000313" key="2">
    <source>
        <dbReference type="Proteomes" id="UP000326169"/>
    </source>
</evidence>
<comment type="caution">
    <text evidence="1">The sequence shown here is derived from an EMBL/GenBank/DDBJ whole genome shotgun (WGS) entry which is preliminary data.</text>
</comment>
<gene>
    <name evidence="1" type="ORF">NIES46_27850</name>
</gene>
<accession>A0A5M3TA84</accession>
<dbReference type="Proteomes" id="UP000326169">
    <property type="component" value="Unassembled WGS sequence"/>
</dbReference>
<protein>
    <submittedName>
        <fullName evidence="1">Uncharacterized protein</fullName>
    </submittedName>
</protein>
<evidence type="ECO:0000313" key="1">
    <source>
        <dbReference type="EMBL" id="GCE94726.1"/>
    </source>
</evidence>